<dbReference type="GeneID" id="36631568"/>
<name>A0A2T4AHQ2_TRIHA</name>
<dbReference type="EMBL" id="KZ679678">
    <property type="protein sequence ID" value="PTB56587.1"/>
    <property type="molecule type" value="Genomic_DNA"/>
</dbReference>
<protein>
    <submittedName>
        <fullName evidence="2">Uncharacterized protein</fullName>
    </submittedName>
</protein>
<accession>A0A2T4AHQ2</accession>
<sequence>LAGKYRGKRWIGSGHTLIAAQQRQGMKPTLSSSFQSSTARADSPADVYTPVNNQCPHVPKYSRYLSAMIVMRNSWFDVVPRNVAD</sequence>
<feature type="compositionally biased region" description="Polar residues" evidence="1">
    <location>
        <begin position="28"/>
        <end position="40"/>
    </location>
</feature>
<gene>
    <name evidence="2" type="ORF">M431DRAFT_80862</name>
</gene>
<evidence type="ECO:0000313" key="2">
    <source>
        <dbReference type="EMBL" id="PTB56587.1"/>
    </source>
</evidence>
<dbReference type="AlphaFoldDB" id="A0A2T4AHQ2"/>
<feature type="region of interest" description="Disordered" evidence="1">
    <location>
        <begin position="28"/>
        <end position="47"/>
    </location>
</feature>
<organism evidence="2 3">
    <name type="scientific">Trichoderma harzianum CBS 226.95</name>
    <dbReference type="NCBI Taxonomy" id="983964"/>
    <lineage>
        <taxon>Eukaryota</taxon>
        <taxon>Fungi</taxon>
        <taxon>Dikarya</taxon>
        <taxon>Ascomycota</taxon>
        <taxon>Pezizomycotina</taxon>
        <taxon>Sordariomycetes</taxon>
        <taxon>Hypocreomycetidae</taxon>
        <taxon>Hypocreales</taxon>
        <taxon>Hypocreaceae</taxon>
        <taxon>Trichoderma</taxon>
    </lineage>
</organism>
<dbReference type="Proteomes" id="UP000241690">
    <property type="component" value="Unassembled WGS sequence"/>
</dbReference>
<proteinExistence type="predicted"/>
<evidence type="ECO:0000313" key="3">
    <source>
        <dbReference type="Proteomes" id="UP000241690"/>
    </source>
</evidence>
<evidence type="ECO:0000256" key="1">
    <source>
        <dbReference type="SAM" id="MobiDB-lite"/>
    </source>
</evidence>
<keyword evidence="3" id="KW-1185">Reference proteome</keyword>
<feature type="non-terminal residue" evidence="2">
    <location>
        <position position="1"/>
    </location>
</feature>
<reference evidence="2 3" key="1">
    <citation type="submission" date="2016-07" db="EMBL/GenBank/DDBJ databases">
        <title>Multiple horizontal gene transfer events from other fungi enriched the ability of initially mycotrophic Trichoderma (Ascomycota) to feed on dead plant biomass.</title>
        <authorList>
            <consortium name="DOE Joint Genome Institute"/>
            <person name="Aerts A."/>
            <person name="Atanasova L."/>
            <person name="Chenthamara K."/>
            <person name="Zhang J."/>
            <person name="Grujic M."/>
            <person name="Henrissat B."/>
            <person name="Kuo A."/>
            <person name="Salamov A."/>
            <person name="Lipzen A."/>
            <person name="Labutti K."/>
            <person name="Barry K."/>
            <person name="Miao Y."/>
            <person name="Rahimi M.J."/>
            <person name="Shen Q."/>
            <person name="Grigoriev I.V."/>
            <person name="Kubicek C.P."/>
            <person name="Druzhinina I.S."/>
        </authorList>
    </citation>
    <scope>NUCLEOTIDE SEQUENCE [LARGE SCALE GENOMIC DNA]</scope>
    <source>
        <strain evidence="2 3">CBS 226.95</strain>
    </source>
</reference>
<dbReference type="RefSeq" id="XP_024776264.1">
    <property type="nucleotide sequence ID" value="XM_024922985.1"/>
</dbReference>